<dbReference type="EMBL" id="KK198755">
    <property type="protein sequence ID" value="KCW79981.1"/>
    <property type="molecule type" value="Genomic_DNA"/>
</dbReference>
<proteinExistence type="predicted"/>
<sequence>MQVETFGATAKTWKISFIFEQIYLMDLNSHLGISRIYVVNDVDINDYLEICRYCKAIYEIPSVKGNPEQWIPVLRKICWYLVLSPHDPGQLSLLNATLENKHIS</sequence>
<dbReference type="InParanoid" id="A0A059CP85"/>
<reference evidence="1" key="1">
    <citation type="submission" date="2013-07" db="EMBL/GenBank/DDBJ databases">
        <title>The genome of Eucalyptus grandis.</title>
        <authorList>
            <person name="Schmutz J."/>
            <person name="Hayes R."/>
            <person name="Myburg A."/>
            <person name="Tuskan G."/>
            <person name="Grattapaglia D."/>
            <person name="Rokhsar D.S."/>
        </authorList>
    </citation>
    <scope>NUCLEOTIDE SEQUENCE</scope>
    <source>
        <tissue evidence="1">Leaf extractions</tissue>
    </source>
</reference>
<dbReference type="PANTHER" id="PTHR10855:SF1">
    <property type="entry name" value="26S PROTEASOME NON-ATPASE REGULATORY SUBUNIT 12"/>
    <property type="match status" value="1"/>
</dbReference>
<evidence type="ECO:0000313" key="1">
    <source>
        <dbReference type="EMBL" id="KCW79981.1"/>
    </source>
</evidence>
<dbReference type="PANTHER" id="PTHR10855">
    <property type="entry name" value="26S PROTEASOME NON-ATPASE REGULATORY SUBUNIT 12/COP9 SIGNALOSOME COMPLEX SUBUNIT 4"/>
    <property type="match status" value="1"/>
</dbReference>
<gene>
    <name evidence="1" type="ORF">EUGRSUZ_C01310</name>
</gene>
<dbReference type="InterPro" id="IPR040134">
    <property type="entry name" value="PSMD12/CSN4"/>
</dbReference>
<accession>A0A059CP85</accession>
<dbReference type="AlphaFoldDB" id="A0A059CP85"/>
<protein>
    <submittedName>
        <fullName evidence="1">Uncharacterized protein</fullName>
    </submittedName>
</protein>
<dbReference type="Gramene" id="KCW79981">
    <property type="protein sequence ID" value="KCW79981"/>
    <property type="gene ID" value="EUGRSUZ_C01310"/>
</dbReference>
<dbReference type="STRING" id="71139.A0A059CP85"/>
<organism evidence="1">
    <name type="scientific">Eucalyptus grandis</name>
    <name type="common">Flooded gum</name>
    <dbReference type="NCBI Taxonomy" id="71139"/>
    <lineage>
        <taxon>Eukaryota</taxon>
        <taxon>Viridiplantae</taxon>
        <taxon>Streptophyta</taxon>
        <taxon>Embryophyta</taxon>
        <taxon>Tracheophyta</taxon>
        <taxon>Spermatophyta</taxon>
        <taxon>Magnoliopsida</taxon>
        <taxon>eudicotyledons</taxon>
        <taxon>Gunneridae</taxon>
        <taxon>Pentapetalae</taxon>
        <taxon>rosids</taxon>
        <taxon>malvids</taxon>
        <taxon>Myrtales</taxon>
        <taxon>Myrtaceae</taxon>
        <taxon>Myrtoideae</taxon>
        <taxon>Eucalypteae</taxon>
        <taxon>Eucalyptus</taxon>
    </lineage>
</organism>
<name>A0A059CP85_EUCGR</name>